<organism evidence="2">
    <name type="scientific">uncultured Dysgonomonas sp</name>
    <dbReference type="NCBI Taxonomy" id="206096"/>
    <lineage>
        <taxon>Bacteria</taxon>
        <taxon>Pseudomonadati</taxon>
        <taxon>Bacteroidota</taxon>
        <taxon>Bacteroidia</taxon>
        <taxon>Bacteroidales</taxon>
        <taxon>Dysgonomonadaceae</taxon>
        <taxon>Dysgonomonas</taxon>
        <taxon>environmental samples</taxon>
    </lineage>
</organism>
<dbReference type="EMBL" id="FLUM01000002">
    <property type="protein sequence ID" value="SBW00239.1"/>
    <property type="molecule type" value="Genomic_DNA"/>
</dbReference>
<evidence type="ECO:0008006" key="3">
    <source>
        <dbReference type="Google" id="ProtNLM"/>
    </source>
</evidence>
<dbReference type="RefSeq" id="WP_296941298.1">
    <property type="nucleotide sequence ID" value="NZ_LT599032.1"/>
</dbReference>
<evidence type="ECO:0000313" key="2">
    <source>
        <dbReference type="EMBL" id="SBW00239.1"/>
    </source>
</evidence>
<accession>A0A212JLB1</accession>
<evidence type="ECO:0000256" key="1">
    <source>
        <dbReference type="SAM" id="SignalP"/>
    </source>
</evidence>
<proteinExistence type="predicted"/>
<protein>
    <recommendedName>
        <fullName evidence="3">Secretion system C-terminal sorting domain-containing protein</fullName>
    </recommendedName>
</protein>
<feature type="chain" id="PRO_5012849431" description="Secretion system C-terminal sorting domain-containing protein" evidence="1">
    <location>
        <begin position="23"/>
        <end position="113"/>
    </location>
</feature>
<keyword evidence="1" id="KW-0732">Signal</keyword>
<sequence length="113" mass="12225">MVNLRNILFLILFGGATFSAHAGEMDFPSNIFASEPQQTTDKTMNLIVEVNGGTVRIPLENVPTSGYLEVYSILGVKVTSVNLKTCIGTCPLELPKGLYIIKAGKVAQKIVVR</sequence>
<name>A0A212JLB1_9BACT</name>
<reference evidence="2" key="1">
    <citation type="submission" date="2016-04" db="EMBL/GenBank/DDBJ databases">
        <authorList>
            <person name="Evans L.H."/>
            <person name="Alamgir A."/>
            <person name="Owens N."/>
            <person name="Weber N.D."/>
            <person name="Virtaneva K."/>
            <person name="Barbian K."/>
            <person name="Babar A."/>
            <person name="Rosenke K."/>
        </authorList>
    </citation>
    <scope>NUCLEOTIDE SEQUENCE</scope>
    <source>
        <strain evidence="2">86-1</strain>
    </source>
</reference>
<feature type="signal peptide" evidence="1">
    <location>
        <begin position="1"/>
        <end position="22"/>
    </location>
</feature>
<dbReference type="AlphaFoldDB" id="A0A212JLB1"/>
<gene>
    <name evidence="2" type="ORF">KL86DYS1_20139</name>
</gene>